<gene>
    <name evidence="1" type="ORF">U14_01266</name>
</gene>
<proteinExistence type="predicted"/>
<evidence type="ECO:0000313" key="2">
    <source>
        <dbReference type="Proteomes" id="UP000030700"/>
    </source>
</evidence>
<keyword evidence="2" id="KW-1185">Reference proteome</keyword>
<organism evidence="1">
    <name type="scientific">Candidatus Moduliflexus flocculans</name>
    <dbReference type="NCBI Taxonomy" id="1499966"/>
    <lineage>
        <taxon>Bacteria</taxon>
        <taxon>Candidatus Moduliflexota</taxon>
        <taxon>Candidatus Moduliflexia</taxon>
        <taxon>Candidatus Moduliflexales</taxon>
        <taxon>Candidatus Moduliflexaceae</taxon>
    </lineage>
</organism>
<dbReference type="EMBL" id="DF820455">
    <property type="protein sequence ID" value="GAK50041.1"/>
    <property type="molecule type" value="Genomic_DNA"/>
</dbReference>
<sequence length="287" mass="31592">MDIHFQRACANDTAFTPTTSHKCRMAGHAAASRQNCLSGSHPFDIFRVGFFAHKDDFLAFFRPCDSISRCKDDLAGCAAGAGWQAFTKHGCGFFGFRIKNRVQQFVQLFRFHAGDSGLLVNQAFMQHVERHLQRCRAIPFPNAALQHVEFAFLNGKLDVEHVFVMIFEFALNAVQFVVHSWHPGFEGDEIFGMVGFADFVDRVRGADASDDIFALRIDEPFAVEIIFAGGRVTGEGDACCGRFAHVAEDHGLHIDGSAPVIRNSFNLAIRDSAAAIPTLEHGADAAP</sequence>
<reference evidence="1" key="1">
    <citation type="journal article" date="2015" name="PeerJ">
        <title>First genomic representation of candidate bacterial phylum KSB3 points to enhanced environmental sensing as a trigger of wastewater bulking.</title>
        <authorList>
            <person name="Sekiguchi Y."/>
            <person name="Ohashi A."/>
            <person name="Parks D.H."/>
            <person name="Yamauchi T."/>
            <person name="Tyson G.W."/>
            <person name="Hugenholtz P."/>
        </authorList>
    </citation>
    <scope>NUCLEOTIDE SEQUENCE [LARGE SCALE GENOMIC DNA]</scope>
</reference>
<dbReference type="HOGENOM" id="CLU_968608_0_0_0"/>
<dbReference type="Proteomes" id="UP000030700">
    <property type="component" value="Unassembled WGS sequence"/>
</dbReference>
<evidence type="ECO:0000313" key="1">
    <source>
        <dbReference type="EMBL" id="GAK50041.1"/>
    </source>
</evidence>
<dbReference type="AlphaFoldDB" id="A0A0S6VWC3"/>
<name>A0A0S6VWC3_9BACT</name>
<accession>A0A0S6VWC3</accession>
<dbReference type="AntiFam" id="ANF00162">
    <property type="entry name" value="Shadow ORF (opposite ppdK)"/>
</dbReference>
<protein>
    <submittedName>
        <fullName evidence="1">Uncharacterized protein</fullName>
    </submittedName>
</protein>